<dbReference type="Proteomes" id="UP000828390">
    <property type="component" value="Unassembled WGS sequence"/>
</dbReference>
<evidence type="ECO:0000313" key="2">
    <source>
        <dbReference type="Proteomes" id="UP000828390"/>
    </source>
</evidence>
<name>A0A9D4QL04_DREPO</name>
<reference evidence="1" key="1">
    <citation type="journal article" date="2019" name="bioRxiv">
        <title>The Genome of the Zebra Mussel, Dreissena polymorpha: A Resource for Invasive Species Research.</title>
        <authorList>
            <person name="McCartney M.A."/>
            <person name="Auch B."/>
            <person name="Kono T."/>
            <person name="Mallez S."/>
            <person name="Zhang Y."/>
            <person name="Obille A."/>
            <person name="Becker A."/>
            <person name="Abrahante J.E."/>
            <person name="Garbe J."/>
            <person name="Badalamenti J.P."/>
            <person name="Herman A."/>
            <person name="Mangelson H."/>
            <person name="Liachko I."/>
            <person name="Sullivan S."/>
            <person name="Sone E.D."/>
            <person name="Koren S."/>
            <person name="Silverstein K.A.T."/>
            <person name="Beckman K.B."/>
            <person name="Gohl D.M."/>
        </authorList>
    </citation>
    <scope>NUCLEOTIDE SEQUENCE</scope>
    <source>
        <strain evidence="1">Duluth1</strain>
        <tissue evidence="1">Whole animal</tissue>
    </source>
</reference>
<protein>
    <submittedName>
        <fullName evidence="1">Uncharacterized protein</fullName>
    </submittedName>
</protein>
<dbReference type="AlphaFoldDB" id="A0A9D4QL04"/>
<reference evidence="1" key="2">
    <citation type="submission" date="2020-11" db="EMBL/GenBank/DDBJ databases">
        <authorList>
            <person name="McCartney M.A."/>
            <person name="Auch B."/>
            <person name="Kono T."/>
            <person name="Mallez S."/>
            <person name="Becker A."/>
            <person name="Gohl D.M."/>
            <person name="Silverstein K.A.T."/>
            <person name="Koren S."/>
            <person name="Bechman K.B."/>
            <person name="Herman A."/>
            <person name="Abrahante J.E."/>
            <person name="Garbe J."/>
        </authorList>
    </citation>
    <scope>NUCLEOTIDE SEQUENCE</scope>
    <source>
        <strain evidence="1">Duluth1</strain>
        <tissue evidence="1">Whole animal</tissue>
    </source>
</reference>
<keyword evidence="2" id="KW-1185">Reference proteome</keyword>
<organism evidence="1 2">
    <name type="scientific">Dreissena polymorpha</name>
    <name type="common">Zebra mussel</name>
    <name type="synonym">Mytilus polymorpha</name>
    <dbReference type="NCBI Taxonomy" id="45954"/>
    <lineage>
        <taxon>Eukaryota</taxon>
        <taxon>Metazoa</taxon>
        <taxon>Spiralia</taxon>
        <taxon>Lophotrochozoa</taxon>
        <taxon>Mollusca</taxon>
        <taxon>Bivalvia</taxon>
        <taxon>Autobranchia</taxon>
        <taxon>Heteroconchia</taxon>
        <taxon>Euheterodonta</taxon>
        <taxon>Imparidentia</taxon>
        <taxon>Neoheterodontei</taxon>
        <taxon>Myida</taxon>
        <taxon>Dreissenoidea</taxon>
        <taxon>Dreissenidae</taxon>
        <taxon>Dreissena</taxon>
    </lineage>
</organism>
<evidence type="ECO:0000313" key="1">
    <source>
        <dbReference type="EMBL" id="KAH3834929.1"/>
    </source>
</evidence>
<proteinExistence type="predicted"/>
<dbReference type="EMBL" id="JAIWYP010000004">
    <property type="protein sequence ID" value="KAH3834929.1"/>
    <property type="molecule type" value="Genomic_DNA"/>
</dbReference>
<sequence length="75" mass="8462">MFSHSNKHSTANTTTVPDHLKDVYEASCHKLNDKQKVQLAGLLIEFEDVFAKNEFDLGNFTEIEHAIDTKAALPF</sequence>
<accession>A0A9D4QL04</accession>
<gene>
    <name evidence="1" type="ORF">DPMN_108262</name>
</gene>
<comment type="caution">
    <text evidence="1">The sequence shown here is derived from an EMBL/GenBank/DDBJ whole genome shotgun (WGS) entry which is preliminary data.</text>
</comment>